<keyword evidence="3" id="KW-0560">Oxidoreductase</keyword>
<dbReference type="RefSeq" id="WP_244181969.1">
    <property type="nucleotide sequence ID" value="NZ_QJJM01000014.1"/>
</dbReference>
<dbReference type="GO" id="GO:0051213">
    <property type="term" value="F:dioxygenase activity"/>
    <property type="evidence" value="ECO:0007669"/>
    <property type="project" value="UniProtKB-KW"/>
</dbReference>
<feature type="domain" description="Aspartyl/asparaginy/proline hydroxylase" evidence="4">
    <location>
        <begin position="203"/>
        <end position="362"/>
    </location>
</feature>
<dbReference type="Proteomes" id="UP000248014">
    <property type="component" value="Unassembled WGS sequence"/>
</dbReference>
<proteinExistence type="inferred from homology"/>
<dbReference type="SUPFAM" id="SSF48452">
    <property type="entry name" value="TPR-like"/>
    <property type="match status" value="1"/>
</dbReference>
<protein>
    <submittedName>
        <fullName evidence="5">Aspartyl/asparaginyl beta-hydroxylase</fullName>
    </submittedName>
</protein>
<evidence type="ECO:0000313" key="5">
    <source>
        <dbReference type="EMBL" id="PXW70058.1"/>
    </source>
</evidence>
<reference evidence="5 6" key="1">
    <citation type="submission" date="2018-05" db="EMBL/GenBank/DDBJ databases">
        <title>Genomic Encyclopedia of Type Strains, Phase IV (KMG-IV): sequencing the most valuable type-strain genomes for metagenomic binning, comparative biology and taxonomic classification.</title>
        <authorList>
            <person name="Goeker M."/>
        </authorList>
    </citation>
    <scope>NUCLEOTIDE SEQUENCE [LARGE SCALE GENOMIC DNA]</scope>
    <source>
        <strain evidence="5 6">DSM 3183</strain>
    </source>
</reference>
<dbReference type="GO" id="GO:0016020">
    <property type="term" value="C:membrane"/>
    <property type="evidence" value="ECO:0007669"/>
    <property type="project" value="TreeGrafter"/>
</dbReference>
<dbReference type="SUPFAM" id="SSF51197">
    <property type="entry name" value="Clavaminate synthase-like"/>
    <property type="match status" value="1"/>
</dbReference>
<gene>
    <name evidence="5" type="ORF">C7451_11434</name>
</gene>
<sequence>MERHLADTLVNQGREAMRRRDAATARLCFEQVVRDPPPGIAPPWLLLSQACQLAGDQRGQEQALAQLLERDPRHLAGLLLMGELKASLGDTRAATSFFMTGVTVADQSGAPDTIRPLVEKARNYLQQANGSYAEHLSRHLAERNIVPGQISARVDEALDLLLGRRQVFLQQPTSFYFPALPQRQFYEAREFDWAEGFEALAPAMVEELENLLDNRGQGFSPYLRTDPNRPAAANPLRDDPSWGAHFLWEDGSIVADHAALAPVTMEALATAPMPEIAERSPMALYSLLRPGTHIRPHHGMLNTRLICHLPLITNPDCAIRVGNETRRWQHGKLLIFDDSIEHEAWNRGSATRIILLFEIWRPEISQDERAALTTIFESIAAFGGMPRGQG</sequence>
<dbReference type="InterPro" id="IPR051821">
    <property type="entry name" value="Asp/Asn_beta-hydroxylase"/>
</dbReference>
<dbReference type="InterPro" id="IPR027443">
    <property type="entry name" value="IPNS-like_sf"/>
</dbReference>
<keyword evidence="2" id="KW-0223">Dioxygenase</keyword>
<dbReference type="PANTHER" id="PTHR46332:SF5">
    <property type="entry name" value="ASPARTATE BETA-HYDROXYLASE DOMAIN CONTAINING 2"/>
    <property type="match status" value="1"/>
</dbReference>
<keyword evidence="6" id="KW-1185">Reference proteome</keyword>
<dbReference type="InterPro" id="IPR011990">
    <property type="entry name" value="TPR-like_helical_dom_sf"/>
</dbReference>
<evidence type="ECO:0000256" key="1">
    <source>
        <dbReference type="ARBA" id="ARBA00007730"/>
    </source>
</evidence>
<name>A0A2V3V5I8_9SPHN</name>
<dbReference type="PANTHER" id="PTHR46332">
    <property type="entry name" value="ASPARTATE BETA-HYDROXYLASE DOMAIN-CONTAINING PROTEIN 2"/>
    <property type="match status" value="1"/>
</dbReference>
<dbReference type="AlphaFoldDB" id="A0A2V3V5I8"/>
<accession>A0A2V3V5I8</accession>
<dbReference type="InterPro" id="IPR007803">
    <property type="entry name" value="Asp/Arg/Pro-Hydrxlase"/>
</dbReference>
<comment type="similarity">
    <text evidence="1">Belongs to the aspartyl/asparaginyl beta-hydroxylase family.</text>
</comment>
<evidence type="ECO:0000313" key="6">
    <source>
        <dbReference type="Proteomes" id="UP000248014"/>
    </source>
</evidence>
<dbReference type="EMBL" id="QJJM01000014">
    <property type="protein sequence ID" value="PXW70058.1"/>
    <property type="molecule type" value="Genomic_DNA"/>
</dbReference>
<evidence type="ECO:0000256" key="3">
    <source>
        <dbReference type="ARBA" id="ARBA00023002"/>
    </source>
</evidence>
<dbReference type="Gene3D" id="2.60.120.330">
    <property type="entry name" value="B-lactam Antibiotic, Isopenicillin N Synthase, Chain"/>
    <property type="match status" value="1"/>
</dbReference>
<evidence type="ECO:0000259" key="4">
    <source>
        <dbReference type="Pfam" id="PF05118"/>
    </source>
</evidence>
<dbReference type="Gene3D" id="1.25.40.10">
    <property type="entry name" value="Tetratricopeptide repeat domain"/>
    <property type="match status" value="1"/>
</dbReference>
<organism evidence="5 6">
    <name type="scientific">Blastomonas natatoria</name>
    <dbReference type="NCBI Taxonomy" id="34015"/>
    <lineage>
        <taxon>Bacteria</taxon>
        <taxon>Pseudomonadati</taxon>
        <taxon>Pseudomonadota</taxon>
        <taxon>Alphaproteobacteria</taxon>
        <taxon>Sphingomonadales</taxon>
        <taxon>Sphingomonadaceae</taxon>
        <taxon>Blastomonas</taxon>
    </lineage>
</organism>
<dbReference type="Pfam" id="PF05118">
    <property type="entry name" value="Asp_Arg_Hydrox"/>
    <property type="match status" value="1"/>
</dbReference>
<comment type="caution">
    <text evidence="5">The sequence shown here is derived from an EMBL/GenBank/DDBJ whole genome shotgun (WGS) entry which is preliminary data.</text>
</comment>
<evidence type="ECO:0000256" key="2">
    <source>
        <dbReference type="ARBA" id="ARBA00022964"/>
    </source>
</evidence>